<feature type="region of interest" description="Disordered" evidence="1">
    <location>
        <begin position="19"/>
        <end position="109"/>
    </location>
</feature>
<dbReference type="STRING" id="1122133.SAMN02745157_3982"/>
<keyword evidence="4" id="KW-1185">Reference proteome</keyword>
<evidence type="ECO:0000256" key="1">
    <source>
        <dbReference type="SAM" id="MobiDB-lite"/>
    </source>
</evidence>
<dbReference type="EMBL" id="FQUP01000004">
    <property type="protein sequence ID" value="SHG31066.1"/>
    <property type="molecule type" value="Genomic_DNA"/>
</dbReference>
<dbReference type="AlphaFoldDB" id="A0A1M5IS42"/>
<organism evidence="3 4">
    <name type="scientific">Kaistia soli DSM 19436</name>
    <dbReference type="NCBI Taxonomy" id="1122133"/>
    <lineage>
        <taxon>Bacteria</taxon>
        <taxon>Pseudomonadati</taxon>
        <taxon>Pseudomonadota</taxon>
        <taxon>Alphaproteobacteria</taxon>
        <taxon>Hyphomicrobiales</taxon>
        <taxon>Kaistiaceae</taxon>
        <taxon>Kaistia</taxon>
    </lineage>
</organism>
<feature type="chain" id="PRO_5013290979" evidence="2">
    <location>
        <begin position="23"/>
        <end position="109"/>
    </location>
</feature>
<name>A0A1M5IS42_9HYPH</name>
<feature type="compositionally biased region" description="Basic and acidic residues" evidence="1">
    <location>
        <begin position="69"/>
        <end position="87"/>
    </location>
</feature>
<reference evidence="3 4" key="1">
    <citation type="submission" date="2016-11" db="EMBL/GenBank/DDBJ databases">
        <authorList>
            <person name="Jaros S."/>
            <person name="Januszkiewicz K."/>
            <person name="Wedrychowicz H."/>
        </authorList>
    </citation>
    <scope>NUCLEOTIDE SEQUENCE [LARGE SCALE GENOMIC DNA]</scope>
    <source>
        <strain evidence="3 4">DSM 19436</strain>
    </source>
</reference>
<feature type="compositionally biased region" description="Basic residues" evidence="1">
    <location>
        <begin position="53"/>
        <end position="67"/>
    </location>
</feature>
<proteinExistence type="predicted"/>
<sequence length="109" mass="11487">MKKRLLTGAVLAFALVATPVLAQTPREPAPQSQAKPEVGAPSKAQTKDSKTHANAKSHAKSKCRLNGKRCPESKARASKARGAENRGSKTHGSKAPTSRNPAPNAPENR</sequence>
<evidence type="ECO:0000313" key="3">
    <source>
        <dbReference type="EMBL" id="SHG31066.1"/>
    </source>
</evidence>
<gene>
    <name evidence="3" type="ORF">SAMN02745157_3982</name>
</gene>
<protein>
    <submittedName>
        <fullName evidence="3">Uncharacterized protein</fullName>
    </submittedName>
</protein>
<dbReference type="Proteomes" id="UP000184485">
    <property type="component" value="Unassembled WGS sequence"/>
</dbReference>
<feature type="signal peptide" evidence="2">
    <location>
        <begin position="1"/>
        <end position="22"/>
    </location>
</feature>
<keyword evidence="2" id="KW-0732">Signal</keyword>
<accession>A0A1M5IS42</accession>
<evidence type="ECO:0000313" key="4">
    <source>
        <dbReference type="Proteomes" id="UP000184485"/>
    </source>
</evidence>
<evidence type="ECO:0000256" key="2">
    <source>
        <dbReference type="SAM" id="SignalP"/>
    </source>
</evidence>